<feature type="region of interest" description="Disordered" evidence="1">
    <location>
        <begin position="14"/>
        <end position="39"/>
    </location>
</feature>
<dbReference type="GeneID" id="63803929"/>
<dbReference type="RefSeq" id="XP_040744306.1">
    <property type="nucleotide sequence ID" value="XM_040887281.1"/>
</dbReference>
<dbReference type="Proteomes" id="UP000193922">
    <property type="component" value="Unassembled WGS sequence"/>
</dbReference>
<evidence type="ECO:0000313" key="3">
    <source>
        <dbReference type="Proteomes" id="UP000193922"/>
    </source>
</evidence>
<evidence type="ECO:0000313" key="2">
    <source>
        <dbReference type="EMBL" id="ORX70727.1"/>
    </source>
</evidence>
<name>A0A1Y1WB16_9FUNG</name>
<keyword evidence="3" id="KW-1185">Reference proteome</keyword>
<sequence>MLADSPRNRLATYLHSRQAPISGNSTQPDRALKPWGQPVPLDRVRNDTFDDMRRNVVHSGATRLHV</sequence>
<proteinExistence type="predicted"/>
<accession>A0A1Y1WB16</accession>
<protein>
    <submittedName>
        <fullName evidence="2">Uncharacterized protein</fullName>
    </submittedName>
</protein>
<reference evidence="2 3" key="1">
    <citation type="submission" date="2016-07" db="EMBL/GenBank/DDBJ databases">
        <title>Pervasive Adenine N6-methylation of Active Genes in Fungi.</title>
        <authorList>
            <consortium name="DOE Joint Genome Institute"/>
            <person name="Mondo S.J."/>
            <person name="Dannebaum R.O."/>
            <person name="Kuo R.C."/>
            <person name="Labutti K."/>
            <person name="Haridas S."/>
            <person name="Kuo A."/>
            <person name="Salamov A."/>
            <person name="Ahrendt S.R."/>
            <person name="Lipzen A."/>
            <person name="Sullivan W."/>
            <person name="Andreopoulos W.B."/>
            <person name="Clum A."/>
            <person name="Lindquist E."/>
            <person name="Daum C."/>
            <person name="Ramamoorthy G.K."/>
            <person name="Gryganskyi A."/>
            <person name="Culley D."/>
            <person name="Magnuson J.K."/>
            <person name="James T.Y."/>
            <person name="O'Malley M.A."/>
            <person name="Stajich J.E."/>
            <person name="Spatafora J.W."/>
            <person name="Visel A."/>
            <person name="Grigoriev I.V."/>
        </authorList>
    </citation>
    <scope>NUCLEOTIDE SEQUENCE [LARGE SCALE GENOMIC DNA]</scope>
    <source>
        <strain evidence="2 3">ATCC 12442</strain>
    </source>
</reference>
<dbReference type="EMBL" id="MCFD01000005">
    <property type="protein sequence ID" value="ORX70727.1"/>
    <property type="molecule type" value="Genomic_DNA"/>
</dbReference>
<gene>
    <name evidence="2" type="ORF">DL89DRAFT_266882</name>
</gene>
<evidence type="ECO:0000256" key="1">
    <source>
        <dbReference type="SAM" id="MobiDB-lite"/>
    </source>
</evidence>
<comment type="caution">
    <text evidence="2">The sequence shown here is derived from an EMBL/GenBank/DDBJ whole genome shotgun (WGS) entry which is preliminary data.</text>
</comment>
<dbReference type="AlphaFoldDB" id="A0A1Y1WB16"/>
<organism evidence="2 3">
    <name type="scientific">Linderina pennispora</name>
    <dbReference type="NCBI Taxonomy" id="61395"/>
    <lineage>
        <taxon>Eukaryota</taxon>
        <taxon>Fungi</taxon>
        <taxon>Fungi incertae sedis</taxon>
        <taxon>Zoopagomycota</taxon>
        <taxon>Kickxellomycotina</taxon>
        <taxon>Kickxellomycetes</taxon>
        <taxon>Kickxellales</taxon>
        <taxon>Kickxellaceae</taxon>
        <taxon>Linderina</taxon>
    </lineage>
</organism>
<feature type="compositionally biased region" description="Polar residues" evidence="1">
    <location>
        <begin position="19"/>
        <end position="28"/>
    </location>
</feature>